<evidence type="ECO:0000313" key="1">
    <source>
        <dbReference type="EMBL" id="WBE14026.1"/>
    </source>
</evidence>
<dbReference type="KEGG" id="vg:60339536"/>
<accession>A0AAE9VL62</accession>
<evidence type="ECO:0000313" key="2">
    <source>
        <dbReference type="Proteomes" id="UP000052103"/>
    </source>
</evidence>
<dbReference type="GeneID" id="60339536"/>
<sequence>MLPMSDDQLARALLGALALMTALLLEAGDRLRDDAGDDDRRLKDTREVVRVAPDIAVIEESDEERRE</sequence>
<name>A0AAE9VL62_9VIRU</name>
<keyword evidence="2" id="KW-1185">Reference proteome</keyword>
<reference evidence="1 2" key="1">
    <citation type="journal article" date="2003" name="FEMS Microbiol. Lett.">
        <title>Characterization of a novel plasmid from extremely halophilic Archaea: nucleotide sequence and function analysis.</title>
        <authorList>
            <person name="Ye X."/>
            <person name="Ou J."/>
            <person name="Ni L."/>
            <person name="Shi W."/>
            <person name="Shen P."/>
        </authorList>
    </citation>
    <scope>NUCLEOTIDE SEQUENCE [LARGE SCALE GENOMIC DNA]</scope>
</reference>
<reference evidence="1 2" key="2">
    <citation type="journal article" date="2012" name="Virology">
        <title>Temperate membrane-containing halophilic archaeal virus SNJ1 has a circular dsDNA genome identical to that of plasmid pHH205.</title>
        <authorList>
            <person name="Zhang Z."/>
            <person name="Liu Y."/>
            <person name="Wang S."/>
            <person name="Yang D."/>
            <person name="Cheng Y."/>
            <person name="Hu J."/>
            <person name="Chen J."/>
            <person name="Mei Y."/>
            <person name="Shen P."/>
            <person name="Bamford D.H."/>
            <person name="Chen X."/>
        </authorList>
    </citation>
    <scope>NUCLEOTIDE SEQUENCE [LARGE SCALE GENOMIC DNA]</scope>
</reference>
<organism evidence="1 2">
    <name type="scientific">Saline Natrinema sp. J7-1 virus 1</name>
    <dbReference type="NCBI Taxonomy" id="2847285"/>
    <lineage>
        <taxon>Viruses</taxon>
        <taxon>Singelaviria</taxon>
        <taxon>Helvetiavirae</taxon>
        <taxon>Dividoviricota</taxon>
        <taxon>Laserviricetes</taxon>
        <taxon>Halopanivirales</taxon>
        <taxon>Simuloviridae</taxon>
        <taxon>Yingchengvirus</taxon>
        <taxon>Yingchengvirus sinense</taxon>
        <taxon>Yingchengvirus SNJ1</taxon>
    </lineage>
</organism>
<proteinExistence type="predicted"/>
<dbReference type="RefSeq" id="YP_010581812.1">
    <property type="nucleotide sequence ID" value="NC_003158.2"/>
</dbReference>
<protein>
    <submittedName>
        <fullName evidence="1">Uncharacterized protein</fullName>
    </submittedName>
</protein>
<dbReference type="EMBL" id="AY048850">
    <property type="protein sequence ID" value="WBE14026.1"/>
    <property type="molecule type" value="Genomic_DNA"/>
</dbReference>
<dbReference type="Proteomes" id="UP000052103">
    <property type="component" value="Segment"/>
</dbReference>